<dbReference type="PRINTS" id="PR00081">
    <property type="entry name" value="GDHRDH"/>
</dbReference>
<dbReference type="GO" id="GO:0016491">
    <property type="term" value="F:oxidoreductase activity"/>
    <property type="evidence" value="ECO:0007669"/>
    <property type="project" value="UniProtKB-KW"/>
</dbReference>
<dbReference type="OrthoDB" id="542013at2759"/>
<protein>
    <submittedName>
        <fullName evidence="3">Oxidoreductase</fullName>
    </submittedName>
</protein>
<dbReference type="SUPFAM" id="SSF51735">
    <property type="entry name" value="NAD(P)-binding Rossmann-fold domains"/>
    <property type="match status" value="1"/>
</dbReference>
<keyword evidence="4" id="KW-1185">Reference proteome</keyword>
<evidence type="ECO:0000256" key="2">
    <source>
        <dbReference type="ARBA" id="ARBA00023002"/>
    </source>
</evidence>
<dbReference type="PANTHER" id="PTHR24320">
    <property type="entry name" value="RETINOL DEHYDROGENASE"/>
    <property type="match status" value="1"/>
</dbReference>
<evidence type="ECO:0000313" key="3">
    <source>
        <dbReference type="EMBL" id="KZM18632.1"/>
    </source>
</evidence>
<comment type="caution">
    <text evidence="3">The sequence shown here is derived from an EMBL/GenBank/DDBJ whole genome shotgun (WGS) entry which is preliminary data.</text>
</comment>
<evidence type="ECO:0000256" key="1">
    <source>
        <dbReference type="ARBA" id="ARBA00006484"/>
    </source>
</evidence>
<reference evidence="3 4" key="1">
    <citation type="journal article" date="2016" name="Sci. Rep.">
        <title>Draft genome sequencing and secretome analysis of fungal phytopathogen Ascochyta rabiei provides insight into the necrotrophic effector repertoire.</title>
        <authorList>
            <person name="Verma S."/>
            <person name="Gazara R.K."/>
            <person name="Nizam S."/>
            <person name="Parween S."/>
            <person name="Chattopadhyay D."/>
            <person name="Verma P.K."/>
        </authorList>
    </citation>
    <scope>NUCLEOTIDE SEQUENCE [LARGE SCALE GENOMIC DNA]</scope>
    <source>
        <strain evidence="3 4">ArDII</strain>
    </source>
</reference>
<dbReference type="AlphaFoldDB" id="A0A162VVJ6"/>
<proteinExistence type="inferred from homology"/>
<gene>
    <name evidence="3" type="ORF">ST47_g10245</name>
</gene>
<name>A0A162VVJ6_DIDRA</name>
<dbReference type="EMBL" id="JYNV01000324">
    <property type="protein sequence ID" value="KZM18632.1"/>
    <property type="molecule type" value="Genomic_DNA"/>
</dbReference>
<dbReference type="STRING" id="5454.A0A162VVJ6"/>
<dbReference type="Gene3D" id="3.40.50.720">
    <property type="entry name" value="NAD(P)-binding Rossmann-like Domain"/>
    <property type="match status" value="1"/>
</dbReference>
<evidence type="ECO:0000313" key="4">
    <source>
        <dbReference type="Proteomes" id="UP000076837"/>
    </source>
</evidence>
<keyword evidence="2" id="KW-0560">Oxidoreductase</keyword>
<dbReference type="PANTHER" id="PTHR24320:SF152">
    <property type="entry name" value="SHORT-CHAIN DEHYDROGENASE_REDUCTASE FAMILY PROTEIN"/>
    <property type="match status" value="1"/>
</dbReference>
<comment type="similarity">
    <text evidence="1">Belongs to the short-chain dehydrogenases/reductases (SDR) family.</text>
</comment>
<dbReference type="InterPro" id="IPR002347">
    <property type="entry name" value="SDR_fam"/>
</dbReference>
<sequence length="274" mass="29578">MYSFYTSLAKSLFCLVFARVYKRQVVPTRDLKGQTAIVTGANSGIGLSVAVARTSQGATKCLAFRNPDRGAAAVDHVVVKCGDKSRERVTCTILDVGDLGSVHSFCQSWVQEYTKIDMLVHNAGIAAPPAGSSIKTNEGLEIMHTTNFLGSFLMTHLLEPHLSSRARVVITSSTDSYSAIAHFAYDVARTEGITAPGLFTQLIARSKAILGLEAASSAPAYGLSKAQQVLLASLLQQRLTAPATRATGRRMLLLWALRQRQFLANMTLHGRHGQ</sequence>
<dbReference type="InterPro" id="IPR036291">
    <property type="entry name" value="NAD(P)-bd_dom_sf"/>
</dbReference>
<accession>A0A162VVJ6</accession>
<dbReference type="Proteomes" id="UP000076837">
    <property type="component" value="Unassembled WGS sequence"/>
</dbReference>
<organism evidence="3 4">
    <name type="scientific">Didymella rabiei</name>
    <name type="common">Chickpea ascochyta blight fungus</name>
    <name type="synonym">Mycosphaerella rabiei</name>
    <dbReference type="NCBI Taxonomy" id="5454"/>
    <lineage>
        <taxon>Eukaryota</taxon>
        <taxon>Fungi</taxon>
        <taxon>Dikarya</taxon>
        <taxon>Ascomycota</taxon>
        <taxon>Pezizomycotina</taxon>
        <taxon>Dothideomycetes</taxon>
        <taxon>Pleosporomycetidae</taxon>
        <taxon>Pleosporales</taxon>
        <taxon>Pleosporineae</taxon>
        <taxon>Didymellaceae</taxon>
        <taxon>Ascochyta</taxon>
    </lineage>
</organism>
<dbReference type="Pfam" id="PF00106">
    <property type="entry name" value="adh_short"/>
    <property type="match status" value="1"/>
</dbReference>